<dbReference type="GO" id="GO:0046872">
    <property type="term" value="F:metal ion binding"/>
    <property type="evidence" value="ECO:0007669"/>
    <property type="project" value="InterPro"/>
</dbReference>
<gene>
    <name evidence="8" type="ordered locus">Desmu_0504</name>
</gene>
<dbReference type="EMBL" id="CP002363">
    <property type="protein sequence ID" value="ADV64817.1"/>
    <property type="molecule type" value="Genomic_DNA"/>
</dbReference>
<keyword evidence="9" id="KW-1185">Reference proteome</keyword>
<evidence type="ECO:0000256" key="2">
    <source>
        <dbReference type="ARBA" id="ARBA00022741"/>
    </source>
</evidence>
<dbReference type="InterPro" id="IPR016185">
    <property type="entry name" value="PreATP-grasp_dom_sf"/>
</dbReference>
<sequence length="502" mass="56167">MPRRIMVAGRGEAAVRIARTLVEKGYHPLGIYTEKDEASPHRRYMLEEAKVSSYMDVKEIVEAALELGAEAVHPCYGFLENNPEFHREVARRGLVPIGPPPSLIEFTRDKPAVKTLAEKLDVPTLPWSIVDDDADLEEFARAHGYPLVLKPARGAWGRGIRVLWSEKDAEQLKTAVKEAEKLYGDRRIYVEPYMGSAKLLEVQVIGDGEKVIHLYEREASLQDDYLKTVIEAPSKTVSKELRDKLVGYAVAVGEALRLRNTATVEFLYDVRSRTLFLNEVNPGLSPEHVATEAVTGVDIVEKQVEAALYSALDLRQENISLNGWAFEAKVFNKKPFKGEPSSGVVKSYNEPAGLGVAVDSGVAAGLKLSEEYVLLAKVLAWGGSRATALGRLRRALSEMSIDGVQTNIPVLRELLALREIEEGVYTVRLLEEKRGELESKLREKMLLHSIVAVSLIEHGDRDARKTLMQGKLTPEAVAEESARVKRSAWFYYARLRERLRRR</sequence>
<dbReference type="Gene3D" id="3.30.470.20">
    <property type="entry name" value="ATP-grasp fold, B domain"/>
    <property type="match status" value="1"/>
</dbReference>
<dbReference type="GeneID" id="10153197"/>
<dbReference type="GO" id="GO:0005524">
    <property type="term" value="F:ATP binding"/>
    <property type="evidence" value="ECO:0007669"/>
    <property type="project" value="UniProtKB-UniRule"/>
</dbReference>
<keyword evidence="2 5" id="KW-0547">Nucleotide-binding</keyword>
<dbReference type="Pfam" id="PF02786">
    <property type="entry name" value="CPSase_L_D2"/>
    <property type="match status" value="1"/>
</dbReference>
<dbReference type="GO" id="GO:0016874">
    <property type="term" value="F:ligase activity"/>
    <property type="evidence" value="ECO:0007669"/>
    <property type="project" value="UniProtKB-KW"/>
</dbReference>
<dbReference type="KEGG" id="dmu:Desmu_0504"/>
<dbReference type="eggNOG" id="arCOG01590">
    <property type="taxonomic scope" value="Archaea"/>
</dbReference>
<dbReference type="OrthoDB" id="33241at2157"/>
<proteinExistence type="predicted"/>
<dbReference type="InterPro" id="IPR005479">
    <property type="entry name" value="CPAse_ATP-bd"/>
</dbReference>
<accession>E8R8J1</accession>
<dbReference type="PROSITE" id="PS50975">
    <property type="entry name" value="ATP_GRASP"/>
    <property type="match status" value="1"/>
</dbReference>
<dbReference type="InterPro" id="IPR050856">
    <property type="entry name" value="Biotin_carboxylase_complex"/>
</dbReference>
<dbReference type="SUPFAM" id="SSF52440">
    <property type="entry name" value="PreATP-grasp domain"/>
    <property type="match status" value="1"/>
</dbReference>
<feature type="domain" description="Biotin carboxylation" evidence="7">
    <location>
        <begin position="1"/>
        <end position="435"/>
    </location>
</feature>
<evidence type="ECO:0000256" key="3">
    <source>
        <dbReference type="ARBA" id="ARBA00022840"/>
    </source>
</evidence>
<dbReference type="InterPro" id="IPR005482">
    <property type="entry name" value="Biotin_COase_C"/>
</dbReference>
<feature type="domain" description="ATP-grasp" evidence="6">
    <location>
        <begin position="114"/>
        <end position="308"/>
    </location>
</feature>
<evidence type="ECO:0000313" key="8">
    <source>
        <dbReference type="EMBL" id="ADV64817.1"/>
    </source>
</evidence>
<dbReference type="HOGENOM" id="CLU_000395_3_2_2"/>
<dbReference type="Pfam" id="PF02785">
    <property type="entry name" value="Biotin_carb_C"/>
    <property type="match status" value="1"/>
</dbReference>
<dbReference type="RefSeq" id="WP_013562039.1">
    <property type="nucleotide sequence ID" value="NC_014961.1"/>
</dbReference>
<dbReference type="InterPro" id="IPR011761">
    <property type="entry name" value="ATP-grasp"/>
</dbReference>
<evidence type="ECO:0000256" key="5">
    <source>
        <dbReference type="PROSITE-ProRule" id="PRU00409"/>
    </source>
</evidence>
<dbReference type="STRING" id="765177.Desmu_0504"/>
<protein>
    <submittedName>
        <fullName evidence="8">Carbamoyl-phosphate synthase L chain ATP-binding protein</fullName>
    </submittedName>
</protein>
<evidence type="ECO:0000256" key="1">
    <source>
        <dbReference type="ARBA" id="ARBA00022598"/>
    </source>
</evidence>
<dbReference type="PROSITE" id="PS50979">
    <property type="entry name" value="BC"/>
    <property type="match status" value="1"/>
</dbReference>
<organism evidence="8 9">
    <name type="scientific">Desulfurococcus mucosus (strain ATCC 35584 / DSM 2162 / JCM 9187 / O7/1)</name>
    <dbReference type="NCBI Taxonomy" id="765177"/>
    <lineage>
        <taxon>Archaea</taxon>
        <taxon>Thermoproteota</taxon>
        <taxon>Thermoprotei</taxon>
        <taxon>Desulfurococcales</taxon>
        <taxon>Desulfurococcaceae</taxon>
        <taxon>Desulfurococcus</taxon>
    </lineage>
</organism>
<evidence type="ECO:0000259" key="7">
    <source>
        <dbReference type="PROSITE" id="PS50979"/>
    </source>
</evidence>
<dbReference type="Proteomes" id="UP000001068">
    <property type="component" value="Chromosome"/>
</dbReference>
<evidence type="ECO:0000259" key="6">
    <source>
        <dbReference type="PROSITE" id="PS50975"/>
    </source>
</evidence>
<dbReference type="InterPro" id="IPR011054">
    <property type="entry name" value="Rudment_hybrid_motif"/>
</dbReference>
<name>E8R8J1_DESM0</name>
<keyword evidence="1" id="KW-0436">Ligase</keyword>
<dbReference type="SUPFAM" id="SSF56059">
    <property type="entry name" value="Glutathione synthetase ATP-binding domain-like"/>
    <property type="match status" value="1"/>
</dbReference>
<reference evidence="8 9" key="2">
    <citation type="journal article" date="2011" name="Stand. Genomic Sci.">
        <title>Complete genome sequence of Desulfurococcus mucosus type strain (O7/1).</title>
        <authorList>
            <person name="Wirth R."/>
            <person name="Chertkov O."/>
            <person name="Held B."/>
            <person name="Lapidus A."/>
            <person name="Nolan M."/>
            <person name="Lucas S."/>
            <person name="Hammon N."/>
            <person name="Deshpande S."/>
            <person name="Cheng J.F."/>
            <person name="Tapia R."/>
            <person name="Han C."/>
            <person name="Goodwin L."/>
            <person name="Pitluck S."/>
            <person name="Liolios K."/>
            <person name="Ioanna P."/>
            <person name="Ivanova N."/>
            <person name="Mavromatis K."/>
            <person name="Mikhailova N."/>
            <person name="Pati A."/>
            <person name="Chen A."/>
            <person name="Palaniappan K."/>
            <person name="Land M."/>
            <person name="Hauser L."/>
            <person name="Chang Y.J."/>
            <person name="Jeffries C.D."/>
            <person name="Bilek Y."/>
            <person name="Hader T."/>
            <person name="Rohde M."/>
            <person name="Spring S."/>
            <person name="Sikorski J."/>
            <person name="Goker M."/>
            <person name="Woyke T."/>
            <person name="Bristow J."/>
            <person name="Eisen J.A."/>
            <person name="Markowitz V."/>
            <person name="Hugenholtz P."/>
            <person name="Kyrpides N.C."/>
            <person name="Klenk H.P."/>
        </authorList>
    </citation>
    <scope>NUCLEOTIDE SEQUENCE [LARGE SCALE GENOMIC DNA]</scope>
    <source>
        <strain evidence="9">ATCC 35584 / DSM 2162 / JCM 9187 / O7/1</strain>
    </source>
</reference>
<dbReference type="AlphaFoldDB" id="E8R8J1"/>
<keyword evidence="4" id="KW-0092">Biotin</keyword>
<dbReference type="InterPro" id="IPR011764">
    <property type="entry name" value="Biotin_carboxylation_dom"/>
</dbReference>
<dbReference type="SMART" id="SM00878">
    <property type="entry name" value="Biotin_carb_C"/>
    <property type="match status" value="1"/>
</dbReference>
<evidence type="ECO:0000256" key="4">
    <source>
        <dbReference type="ARBA" id="ARBA00023267"/>
    </source>
</evidence>
<dbReference type="SUPFAM" id="SSF51246">
    <property type="entry name" value="Rudiment single hybrid motif"/>
    <property type="match status" value="1"/>
</dbReference>
<evidence type="ECO:0000313" key="9">
    <source>
        <dbReference type="Proteomes" id="UP000001068"/>
    </source>
</evidence>
<dbReference type="Pfam" id="PF00289">
    <property type="entry name" value="Biotin_carb_N"/>
    <property type="match status" value="1"/>
</dbReference>
<dbReference type="PANTHER" id="PTHR18866:SF33">
    <property type="entry name" value="METHYLCROTONOYL-COA CARBOXYLASE SUBUNIT ALPHA, MITOCHONDRIAL-RELATED"/>
    <property type="match status" value="1"/>
</dbReference>
<dbReference type="InterPro" id="IPR005481">
    <property type="entry name" value="BC-like_N"/>
</dbReference>
<dbReference type="PANTHER" id="PTHR18866">
    <property type="entry name" value="CARBOXYLASE:PYRUVATE/ACETYL-COA/PROPIONYL-COA CARBOXYLASE"/>
    <property type="match status" value="1"/>
</dbReference>
<keyword evidence="3 5" id="KW-0067">ATP-binding</keyword>
<reference evidence="9" key="1">
    <citation type="submission" date="2010-11" db="EMBL/GenBank/DDBJ databases">
        <title>The complete genome of Desulfurococcus mucosus DSM 2162.</title>
        <authorList>
            <consortium name="US DOE Joint Genome Institute (JGI-PGF)"/>
            <person name="Lucas S."/>
            <person name="Copeland A."/>
            <person name="Lapidus A."/>
            <person name="Bruce D."/>
            <person name="Goodwin L."/>
            <person name="Pitluck S."/>
            <person name="Kyrpides N."/>
            <person name="Mavromatis K."/>
            <person name="Pagani I."/>
            <person name="Ivanova N."/>
            <person name="Ovchinnikova G."/>
            <person name="Chertkov O."/>
            <person name="Held B."/>
            <person name="Brettin T."/>
            <person name="Detter J.C."/>
            <person name="Tapia R."/>
            <person name="Han C."/>
            <person name="Land M."/>
            <person name="Hauser L."/>
            <person name="Markowitz V."/>
            <person name="Cheng J.-F."/>
            <person name="Hugenholtz P."/>
            <person name="Woyke T."/>
            <person name="Wu D."/>
            <person name="Wirth R."/>
            <person name="Bilek Y."/>
            <person name="Hader T."/>
            <person name="Klenk H.-P."/>
            <person name="Eisen J.A."/>
        </authorList>
    </citation>
    <scope>NUCLEOTIDE SEQUENCE [LARGE SCALE GENOMIC DNA]</scope>
    <source>
        <strain evidence="9">ATCC 35584 / DSM 2162 / JCM 9187 / O7/1</strain>
    </source>
</reference>